<evidence type="ECO:0000256" key="2">
    <source>
        <dbReference type="ARBA" id="ARBA00005189"/>
    </source>
</evidence>
<comment type="catalytic activity">
    <reaction evidence="12">
        <text>a 1,2-diacyl-sn-glycero-3-phospho-(1'-sn-glycero-3'-phosphate) + H2O = a 1,2-diacyl-sn-glycero-3-phospho-(1'-sn-glycerol) + phosphate</text>
        <dbReference type="Rhea" id="RHEA:33751"/>
        <dbReference type="ChEBI" id="CHEBI:15377"/>
        <dbReference type="ChEBI" id="CHEBI:43474"/>
        <dbReference type="ChEBI" id="CHEBI:60110"/>
        <dbReference type="ChEBI" id="CHEBI:64716"/>
        <dbReference type="EC" id="3.1.3.27"/>
    </reaction>
    <physiologicalReaction direction="left-to-right" evidence="12">
        <dbReference type="Rhea" id="RHEA:33752"/>
    </physiologicalReaction>
</comment>
<evidence type="ECO:0000256" key="15">
    <source>
        <dbReference type="ARBA" id="ARBA00052632"/>
    </source>
</evidence>
<dbReference type="GO" id="GO:0004439">
    <property type="term" value="F:phosphatidylinositol-4,5-bisphosphate 5-phosphatase activity"/>
    <property type="evidence" value="ECO:0007669"/>
    <property type="project" value="TreeGrafter"/>
</dbReference>
<dbReference type="InterPro" id="IPR000387">
    <property type="entry name" value="Tyr_Pase_dom"/>
</dbReference>
<dbReference type="SMART" id="SM00404">
    <property type="entry name" value="PTPc_motif"/>
    <property type="match status" value="1"/>
</dbReference>
<comment type="catalytic activity">
    <reaction evidence="14">
        <text>1,2-dibutyryl-sn-glycero-3-phospho-(1D-myo-inositol-5-phosphate) + H2O = 1,2-dibutyryl-sn-glycero-3-phospho-(1D-myo-inositol) + phosphate</text>
        <dbReference type="Rhea" id="RHEA:42584"/>
        <dbReference type="ChEBI" id="CHEBI:15377"/>
        <dbReference type="ChEBI" id="CHEBI:43474"/>
        <dbReference type="ChEBI" id="CHEBI:82605"/>
        <dbReference type="ChEBI" id="CHEBI:82606"/>
    </reaction>
    <physiologicalReaction direction="left-to-right" evidence="14">
        <dbReference type="Rhea" id="RHEA:42585"/>
    </physiologicalReaction>
</comment>
<evidence type="ECO:0000256" key="9">
    <source>
        <dbReference type="ARBA" id="ARBA00023264"/>
    </source>
</evidence>
<dbReference type="AlphaFoldDB" id="A0A812BM75"/>
<dbReference type="InterPro" id="IPR029021">
    <property type="entry name" value="Prot-tyrosine_phosphatase-like"/>
</dbReference>
<dbReference type="GO" id="GO:0005737">
    <property type="term" value="C:cytoplasm"/>
    <property type="evidence" value="ECO:0007669"/>
    <property type="project" value="UniProtKB-ARBA"/>
</dbReference>
<protein>
    <recommendedName>
        <fullName evidence="17">Phosphatidylglycerophosphatase and protein-tyrosine phosphatase 1</fullName>
        <ecNumber evidence="11">3.1.3.27</ecNumber>
    </recommendedName>
</protein>
<keyword evidence="8" id="KW-0594">Phospholipid biosynthesis</keyword>
<dbReference type="SMART" id="SM00195">
    <property type="entry name" value="DSPc"/>
    <property type="match status" value="1"/>
</dbReference>
<sequence length="197" mass="22815">MSKTATYVFARAAFYPTLLYNYVVHLVSKRPWYHRIDDTVLFGALPLRQIAKELVEKENVQAVVSTNHKFEVEHFTPTEEEWRQLGVDYLRFAVLDFMGTPSPTQLDEALSFIENHRKQGHSVYVHCKAGRTRSATLVACYLMKTYDVDDTDAWSQIVSKRSHASLFQIQKDYLHQLETVFFFSFPLSLSLSPELIS</sequence>
<dbReference type="Proteomes" id="UP000597762">
    <property type="component" value="Unassembled WGS sequence"/>
</dbReference>
<comment type="catalytic activity">
    <reaction evidence="16">
        <text>1,2-dioctanoyl-sn-glycero-3-phospho-(1D-myo-inositol-5-phosphate) + H2O = 1,2-dioctanoyl-sn-glycero-3-phospho-(1D-myo-inositol) + phosphate</text>
        <dbReference type="Rhea" id="RHEA:42308"/>
        <dbReference type="ChEBI" id="CHEBI:15377"/>
        <dbReference type="ChEBI" id="CHEBI:43474"/>
        <dbReference type="ChEBI" id="CHEBI:65221"/>
        <dbReference type="ChEBI" id="CHEBI:78911"/>
    </reaction>
    <physiologicalReaction direction="left-to-right" evidence="16">
        <dbReference type="Rhea" id="RHEA:42309"/>
    </physiologicalReaction>
</comment>
<dbReference type="Pfam" id="PF00782">
    <property type="entry name" value="DSPc"/>
    <property type="match status" value="1"/>
</dbReference>
<feature type="domain" description="Tyrosine-protein phosphatase" evidence="18">
    <location>
        <begin position="32"/>
        <end position="183"/>
    </location>
</feature>
<dbReference type="GO" id="GO:0008962">
    <property type="term" value="F:phosphatidylglycerophosphatase activity"/>
    <property type="evidence" value="ECO:0007669"/>
    <property type="project" value="UniProtKB-EC"/>
</dbReference>
<dbReference type="GO" id="GO:0016020">
    <property type="term" value="C:membrane"/>
    <property type="evidence" value="ECO:0007669"/>
    <property type="project" value="UniProtKB-SubCell"/>
</dbReference>
<comment type="catalytic activity">
    <reaction evidence="15">
        <text>1,2-di-(9Z-octadecenoyl)-sn-glycero-3-phospho-(1'-sn-glycerol-3'-phosphate) + H2O = 1,2-di-(9Z-octadecenoyl)-sn-glycero-3-phospho-(1'-sn-glycerol) + phosphate</text>
        <dbReference type="Rhea" id="RHEA:42304"/>
        <dbReference type="ChEBI" id="CHEBI:15377"/>
        <dbReference type="ChEBI" id="CHEBI:43474"/>
        <dbReference type="ChEBI" id="CHEBI:75163"/>
        <dbReference type="ChEBI" id="CHEBI:78907"/>
    </reaction>
    <physiologicalReaction direction="left-to-right" evidence="15">
        <dbReference type="Rhea" id="RHEA:42305"/>
    </physiologicalReaction>
</comment>
<name>A0A812BM75_ACAPH</name>
<dbReference type="InterPro" id="IPR042165">
    <property type="entry name" value="PTPMT1"/>
</dbReference>
<comment type="subcellular location">
    <subcellularLocation>
        <location evidence="1">Membrane</location>
    </subcellularLocation>
</comment>
<keyword evidence="9" id="KW-1208">Phospholipid metabolism</keyword>
<dbReference type="OrthoDB" id="273181at2759"/>
<evidence type="ECO:0000256" key="13">
    <source>
        <dbReference type="ARBA" id="ARBA00051818"/>
    </source>
</evidence>
<evidence type="ECO:0000313" key="20">
    <source>
        <dbReference type="EMBL" id="CAE1235711.1"/>
    </source>
</evidence>
<proteinExistence type="predicted"/>
<evidence type="ECO:0000259" key="19">
    <source>
        <dbReference type="PROSITE" id="PS50056"/>
    </source>
</evidence>
<evidence type="ECO:0000256" key="14">
    <source>
        <dbReference type="ARBA" id="ARBA00052505"/>
    </source>
</evidence>
<comment type="catalytic activity">
    <reaction evidence="13">
        <text>a 1-acyl-2-hexanoyl-sn-glycero-3-phospho-(1D-myo-inositol-5-phosphate) + H2O = a 1-acyl-2-hexanoyl-sn-glycero-3-phospho-(1D-myo-inositol) + phosphate</text>
        <dbReference type="Rhea" id="RHEA:42320"/>
        <dbReference type="ChEBI" id="CHEBI:15377"/>
        <dbReference type="ChEBI" id="CHEBI:43474"/>
        <dbReference type="ChEBI" id="CHEBI:78930"/>
        <dbReference type="ChEBI" id="CHEBI:78931"/>
    </reaction>
    <physiologicalReaction direction="left-to-right" evidence="13">
        <dbReference type="Rhea" id="RHEA:42321"/>
    </physiologicalReaction>
</comment>
<keyword evidence="4 20" id="KW-0378">Hydrolase</keyword>
<keyword evidence="5" id="KW-0904">Protein phosphatase</keyword>
<dbReference type="EMBL" id="CAHIKZ030000724">
    <property type="protein sequence ID" value="CAE1235711.1"/>
    <property type="molecule type" value="Genomic_DNA"/>
</dbReference>
<feature type="domain" description="Tyrosine specific protein phosphatases" evidence="19">
    <location>
        <begin position="107"/>
        <end position="172"/>
    </location>
</feature>
<evidence type="ECO:0000256" key="8">
    <source>
        <dbReference type="ARBA" id="ARBA00023209"/>
    </source>
</evidence>
<dbReference type="PROSITE" id="PS50054">
    <property type="entry name" value="TYR_PHOSPHATASE_DUAL"/>
    <property type="match status" value="1"/>
</dbReference>
<evidence type="ECO:0000256" key="10">
    <source>
        <dbReference type="ARBA" id="ARBA00024192"/>
    </source>
</evidence>
<evidence type="ECO:0000256" key="5">
    <source>
        <dbReference type="ARBA" id="ARBA00022912"/>
    </source>
</evidence>
<keyword evidence="3" id="KW-0444">Lipid biosynthesis</keyword>
<dbReference type="InterPro" id="IPR016130">
    <property type="entry name" value="Tyr_Pase_AS"/>
</dbReference>
<dbReference type="InterPro" id="IPR020422">
    <property type="entry name" value="TYR_PHOSPHATASE_DUAL_dom"/>
</dbReference>
<dbReference type="Gene3D" id="3.90.190.10">
    <property type="entry name" value="Protein tyrosine phosphatase superfamily"/>
    <property type="match status" value="1"/>
</dbReference>
<evidence type="ECO:0000256" key="7">
    <source>
        <dbReference type="ARBA" id="ARBA00023136"/>
    </source>
</evidence>
<reference evidence="20" key="1">
    <citation type="submission" date="2021-01" db="EMBL/GenBank/DDBJ databases">
        <authorList>
            <person name="Li R."/>
            <person name="Bekaert M."/>
        </authorList>
    </citation>
    <scope>NUCLEOTIDE SEQUENCE</scope>
    <source>
        <strain evidence="20">Farmed</strain>
    </source>
</reference>
<evidence type="ECO:0000313" key="21">
    <source>
        <dbReference type="Proteomes" id="UP000597762"/>
    </source>
</evidence>
<keyword evidence="7" id="KW-0472">Membrane</keyword>
<evidence type="ECO:0000256" key="17">
    <source>
        <dbReference type="ARBA" id="ARBA00069309"/>
    </source>
</evidence>
<comment type="pathway">
    <text evidence="10">Phospholipid metabolism; phosphatidylglycerol biosynthesis; phosphatidylglycerol from CDP-diacylglycerol: step 2/2.</text>
</comment>
<keyword evidence="6" id="KW-0443">Lipid metabolism</keyword>
<dbReference type="PANTHER" id="PTHR46712">
    <property type="entry name" value="PHOSPHATIDYLGLYCEROPHOSPHATASE AND PROTEIN-TYROSINE PHOSPHATASE 1"/>
    <property type="match status" value="1"/>
</dbReference>
<dbReference type="PROSITE" id="PS00383">
    <property type="entry name" value="TYR_PHOSPHATASE_1"/>
    <property type="match status" value="1"/>
</dbReference>
<dbReference type="PROSITE" id="PS50056">
    <property type="entry name" value="TYR_PHOSPHATASE_2"/>
    <property type="match status" value="1"/>
</dbReference>
<dbReference type="PANTHER" id="PTHR46712:SF1">
    <property type="entry name" value="PHOSPHATIDYLGLYCEROPHOSPHATASE AND PROTEIN-TYROSINE PHOSPHATASE 1"/>
    <property type="match status" value="1"/>
</dbReference>
<keyword evidence="21" id="KW-1185">Reference proteome</keyword>
<evidence type="ECO:0000256" key="6">
    <source>
        <dbReference type="ARBA" id="ARBA00023098"/>
    </source>
</evidence>
<evidence type="ECO:0000256" key="4">
    <source>
        <dbReference type="ARBA" id="ARBA00022801"/>
    </source>
</evidence>
<dbReference type="InterPro" id="IPR000340">
    <property type="entry name" value="Dual-sp_phosphatase_cat-dom"/>
</dbReference>
<comment type="caution">
    <text evidence="20">The sequence shown here is derived from an EMBL/GenBank/DDBJ whole genome shotgun (WGS) entry which is preliminary data.</text>
</comment>
<dbReference type="FunFam" id="3.90.190.10:FF:000060">
    <property type="entry name" value="Phosphatidylglycerophosphatase and protein-tyrosine phosphatase 1"/>
    <property type="match status" value="1"/>
</dbReference>
<evidence type="ECO:0000256" key="11">
    <source>
        <dbReference type="ARBA" id="ARBA00024224"/>
    </source>
</evidence>
<evidence type="ECO:0000256" key="1">
    <source>
        <dbReference type="ARBA" id="ARBA00004370"/>
    </source>
</evidence>
<evidence type="ECO:0000256" key="16">
    <source>
        <dbReference type="ARBA" id="ARBA00052780"/>
    </source>
</evidence>
<dbReference type="EC" id="3.1.3.27" evidence="11"/>
<dbReference type="SUPFAM" id="SSF52799">
    <property type="entry name" value="(Phosphotyrosine protein) phosphatases II"/>
    <property type="match status" value="1"/>
</dbReference>
<dbReference type="GO" id="GO:0008654">
    <property type="term" value="P:phospholipid biosynthetic process"/>
    <property type="evidence" value="ECO:0007669"/>
    <property type="project" value="UniProtKB-KW"/>
</dbReference>
<comment type="pathway">
    <text evidence="2">Lipid metabolism.</text>
</comment>
<evidence type="ECO:0000256" key="3">
    <source>
        <dbReference type="ARBA" id="ARBA00022516"/>
    </source>
</evidence>
<gene>
    <name evidence="20" type="ORF">SPHA_19907</name>
</gene>
<evidence type="ECO:0000259" key="18">
    <source>
        <dbReference type="PROSITE" id="PS50054"/>
    </source>
</evidence>
<accession>A0A812BM75</accession>
<dbReference type="InterPro" id="IPR003595">
    <property type="entry name" value="Tyr_Pase_cat"/>
</dbReference>
<dbReference type="GO" id="GO:0004721">
    <property type="term" value="F:phosphoprotein phosphatase activity"/>
    <property type="evidence" value="ECO:0007669"/>
    <property type="project" value="UniProtKB-KW"/>
</dbReference>
<organism evidence="20 21">
    <name type="scientific">Acanthosepion pharaonis</name>
    <name type="common">Pharaoh cuttlefish</name>
    <name type="synonym">Sepia pharaonis</name>
    <dbReference type="NCBI Taxonomy" id="158019"/>
    <lineage>
        <taxon>Eukaryota</taxon>
        <taxon>Metazoa</taxon>
        <taxon>Spiralia</taxon>
        <taxon>Lophotrochozoa</taxon>
        <taxon>Mollusca</taxon>
        <taxon>Cephalopoda</taxon>
        <taxon>Coleoidea</taxon>
        <taxon>Decapodiformes</taxon>
        <taxon>Sepiida</taxon>
        <taxon>Sepiina</taxon>
        <taxon>Sepiidae</taxon>
        <taxon>Acanthosepion</taxon>
    </lineage>
</organism>
<evidence type="ECO:0000256" key="12">
    <source>
        <dbReference type="ARBA" id="ARBA00050944"/>
    </source>
</evidence>